<accession>A0A8C4EIN4</accession>
<keyword evidence="2" id="KW-0732">Signal</keyword>
<dbReference type="GeneID" id="127367533"/>
<protein>
    <recommendedName>
        <fullName evidence="3">C-type lectin domain-containing protein</fullName>
    </recommendedName>
</protein>
<dbReference type="InterPro" id="IPR018378">
    <property type="entry name" value="C-type_lectin_CS"/>
</dbReference>
<dbReference type="InterPro" id="IPR016187">
    <property type="entry name" value="CTDL_fold"/>
</dbReference>
<dbReference type="Proteomes" id="UP000694389">
    <property type="component" value="Unassembled WGS sequence"/>
</dbReference>
<dbReference type="PROSITE" id="PS00615">
    <property type="entry name" value="C_TYPE_LECTIN_1"/>
    <property type="match status" value="1"/>
</dbReference>
<dbReference type="SMART" id="SM00034">
    <property type="entry name" value="CLECT"/>
    <property type="match status" value="3"/>
</dbReference>
<name>A0A8C4EIN4_DICLA</name>
<evidence type="ECO:0000313" key="4">
    <source>
        <dbReference type="Ensembl" id="ENSDLAP00005019756.1"/>
    </source>
</evidence>
<feature type="signal peptide" evidence="2">
    <location>
        <begin position="1"/>
        <end position="23"/>
    </location>
</feature>
<organism evidence="4 5">
    <name type="scientific">Dicentrarchus labrax</name>
    <name type="common">European seabass</name>
    <name type="synonym">Morone labrax</name>
    <dbReference type="NCBI Taxonomy" id="13489"/>
    <lineage>
        <taxon>Eukaryota</taxon>
        <taxon>Metazoa</taxon>
        <taxon>Chordata</taxon>
        <taxon>Craniata</taxon>
        <taxon>Vertebrata</taxon>
        <taxon>Euteleostomi</taxon>
        <taxon>Actinopterygii</taxon>
        <taxon>Neopterygii</taxon>
        <taxon>Teleostei</taxon>
        <taxon>Neoteleostei</taxon>
        <taxon>Acanthomorphata</taxon>
        <taxon>Eupercaria</taxon>
        <taxon>Moronidae</taxon>
        <taxon>Dicentrarchus</taxon>
    </lineage>
</organism>
<dbReference type="AlphaFoldDB" id="A0A8C4EIN4"/>
<feature type="domain" description="C-type lectin" evidence="3">
    <location>
        <begin position="370"/>
        <end position="479"/>
    </location>
</feature>
<dbReference type="PANTHER" id="PTHR45784:SF3">
    <property type="entry name" value="C-TYPE LECTIN DOMAIN FAMILY 4 MEMBER K-LIKE-RELATED"/>
    <property type="match status" value="1"/>
</dbReference>
<reference evidence="4" key="2">
    <citation type="submission" date="2025-09" db="UniProtKB">
        <authorList>
            <consortium name="Ensembl"/>
        </authorList>
    </citation>
    <scope>IDENTIFICATION</scope>
</reference>
<dbReference type="PROSITE" id="PS50041">
    <property type="entry name" value="C_TYPE_LECTIN_2"/>
    <property type="match status" value="3"/>
</dbReference>
<dbReference type="CDD" id="cd00037">
    <property type="entry name" value="CLECT"/>
    <property type="match status" value="2"/>
</dbReference>
<evidence type="ECO:0000256" key="1">
    <source>
        <dbReference type="ARBA" id="ARBA00023157"/>
    </source>
</evidence>
<feature type="domain" description="C-type lectin" evidence="3">
    <location>
        <begin position="143"/>
        <end position="247"/>
    </location>
</feature>
<dbReference type="OrthoDB" id="441660at2759"/>
<dbReference type="SUPFAM" id="SSF56436">
    <property type="entry name" value="C-type lectin-like"/>
    <property type="match status" value="3"/>
</dbReference>
<dbReference type="InterPro" id="IPR016186">
    <property type="entry name" value="C-type_lectin-like/link_sf"/>
</dbReference>
<reference evidence="4" key="1">
    <citation type="submission" date="2025-08" db="UniProtKB">
        <authorList>
            <consortium name="Ensembl"/>
        </authorList>
    </citation>
    <scope>IDENTIFICATION</scope>
</reference>
<dbReference type="Pfam" id="PF00059">
    <property type="entry name" value="Lectin_C"/>
    <property type="match status" value="3"/>
</dbReference>
<evidence type="ECO:0000313" key="5">
    <source>
        <dbReference type="Proteomes" id="UP000694389"/>
    </source>
</evidence>
<dbReference type="OMA" id="RSFVCHG"/>
<dbReference type="PANTHER" id="PTHR45784">
    <property type="entry name" value="C-TYPE LECTIN DOMAIN FAMILY 20 MEMBER A-RELATED"/>
    <property type="match status" value="1"/>
</dbReference>
<gene>
    <name evidence="4" type="primary">LOC127367533</name>
</gene>
<feature type="domain" description="C-type lectin" evidence="3">
    <location>
        <begin position="22"/>
        <end position="135"/>
    </location>
</feature>
<evidence type="ECO:0000259" key="3">
    <source>
        <dbReference type="PROSITE" id="PS50041"/>
    </source>
</evidence>
<keyword evidence="1" id="KW-1015">Disulfide bond</keyword>
<dbReference type="GeneTree" id="ENSGT01100000263473"/>
<keyword evidence="5" id="KW-1185">Reference proteome</keyword>
<evidence type="ECO:0000256" key="2">
    <source>
        <dbReference type="SAM" id="SignalP"/>
    </source>
</evidence>
<feature type="chain" id="PRO_5034341831" description="C-type lectin domain-containing protein" evidence="2">
    <location>
        <begin position="24"/>
        <end position="483"/>
    </location>
</feature>
<proteinExistence type="predicted"/>
<sequence>MIMTENRFIVMLLISGFCSFTLGSSDFHLINISKTYEEAKTYCREMYTDLATVHNSTDMNRLVTFISDAVARAWIGLETGDVWMWHWSWPDQKLDFFNWKAGEPQNKNQDACAAMDQHGKWFESDCGTSRSFVCHGNSDTSGHIFVAETKSWRDAQNHCRGLSSDLVSIHLAKENEAVQNVSASQNVWIGLFKDPWKWSDGSNSSFRDWKPFQPNYLEGQNCVAAVFKGQGKWNDLKCSGKRRFVCRGANKSIPTTDQVNMTTLPNTSQEVIITYHFTVVSTNHSNTINVTTTEATTANEVTTPNTTDIVLSTSSTELNNATAELSTVTTTQITSTTTVHTTTDGASALTTLNETLKPTEMALGNLILIQENMTWIEAMSYCREHHIDLVHITTKDIQEKVAVKAKNATSPHVWLGLRYTCNFNFWFWTSSTTACYLNWAPGQGSEGKYDCGVTGAIEATGRQQWVGLPETEKLNFICSACAG</sequence>
<dbReference type="Ensembl" id="ENSDLAT00005021218.2">
    <property type="protein sequence ID" value="ENSDLAP00005019756.1"/>
    <property type="gene ID" value="ENSDLAG00005009291.2"/>
</dbReference>
<dbReference type="InterPro" id="IPR001304">
    <property type="entry name" value="C-type_lectin-like"/>
</dbReference>
<dbReference type="Gene3D" id="3.10.100.10">
    <property type="entry name" value="Mannose-Binding Protein A, subunit A"/>
    <property type="match status" value="3"/>
</dbReference>
<dbReference type="RefSeq" id="XP_051263401.1">
    <property type="nucleotide sequence ID" value="XM_051407441.1"/>
</dbReference>